<evidence type="ECO:0000313" key="2">
    <source>
        <dbReference type="EMBL" id="EQD43738.1"/>
    </source>
</evidence>
<gene>
    <name evidence="2" type="ORF">B1B_13673</name>
</gene>
<evidence type="ECO:0000259" key="1">
    <source>
        <dbReference type="Pfam" id="PF13391"/>
    </source>
</evidence>
<dbReference type="Pfam" id="PF13391">
    <property type="entry name" value="HNH_2"/>
    <property type="match status" value="1"/>
</dbReference>
<reference evidence="2" key="1">
    <citation type="submission" date="2013-08" db="EMBL/GenBank/DDBJ databases">
        <authorList>
            <person name="Mendez C."/>
            <person name="Richter M."/>
            <person name="Ferrer M."/>
            <person name="Sanchez J."/>
        </authorList>
    </citation>
    <scope>NUCLEOTIDE SEQUENCE</scope>
</reference>
<reference evidence="2" key="2">
    <citation type="journal article" date="2014" name="ISME J.">
        <title>Microbial stratification in low pH oxic and suboxic macroscopic growths along an acid mine drainage.</title>
        <authorList>
            <person name="Mendez-Garcia C."/>
            <person name="Mesa V."/>
            <person name="Sprenger R.R."/>
            <person name="Richter M."/>
            <person name="Diez M.S."/>
            <person name="Solano J."/>
            <person name="Bargiela R."/>
            <person name="Golyshina O.V."/>
            <person name="Manteca A."/>
            <person name="Ramos J.L."/>
            <person name="Gallego J.R."/>
            <person name="Llorente I."/>
            <person name="Martins Dos Santos V.A."/>
            <person name="Jensen O.N."/>
            <person name="Pelaez A.I."/>
            <person name="Sanchez J."/>
            <person name="Ferrer M."/>
        </authorList>
    </citation>
    <scope>NUCLEOTIDE SEQUENCE</scope>
</reference>
<feature type="domain" description="HNH nuclease" evidence="1">
    <location>
        <begin position="88"/>
        <end position="138"/>
    </location>
</feature>
<feature type="non-terminal residue" evidence="2">
    <location>
        <position position="165"/>
    </location>
</feature>
<sequence>MSERLPLIFLDAEEKGLYRPYFPVFVIGDDPEHRSFLVDATTGDRDLQTRAAESLSQLERRYREALTPVRIHQRRFRSRVLSAYDTTCAVCRLQRHRVLIDAAHILPDSTPGGIPSVPNALALCKLHHAAFDADLIGISPDLRVEVRRDVREEADGPMLLHGLQN</sequence>
<dbReference type="InterPro" id="IPR003615">
    <property type="entry name" value="HNH_nuc"/>
</dbReference>
<name>T0ZFT3_9ZZZZ</name>
<dbReference type="AlphaFoldDB" id="T0ZFT3"/>
<accession>T0ZFT3</accession>
<protein>
    <recommendedName>
        <fullName evidence="1">HNH nuclease domain-containing protein</fullName>
    </recommendedName>
</protein>
<dbReference type="EMBL" id="AUZY01009010">
    <property type="protein sequence ID" value="EQD43738.1"/>
    <property type="molecule type" value="Genomic_DNA"/>
</dbReference>
<comment type="caution">
    <text evidence="2">The sequence shown here is derived from an EMBL/GenBank/DDBJ whole genome shotgun (WGS) entry which is preliminary data.</text>
</comment>
<organism evidence="2">
    <name type="scientific">mine drainage metagenome</name>
    <dbReference type="NCBI Taxonomy" id="410659"/>
    <lineage>
        <taxon>unclassified sequences</taxon>
        <taxon>metagenomes</taxon>
        <taxon>ecological metagenomes</taxon>
    </lineage>
</organism>
<proteinExistence type="predicted"/>